<dbReference type="PANTHER" id="PTHR14986">
    <property type="entry name" value="RURM1 PROTEIN"/>
    <property type="match status" value="1"/>
</dbReference>
<name>A0AAD3TP36_9TREE</name>
<organism evidence="8 9">
    <name type="scientific">Cutaneotrichosporon spelunceum</name>
    <dbReference type="NCBI Taxonomy" id="1672016"/>
    <lineage>
        <taxon>Eukaryota</taxon>
        <taxon>Fungi</taxon>
        <taxon>Dikarya</taxon>
        <taxon>Basidiomycota</taxon>
        <taxon>Agaricomycotina</taxon>
        <taxon>Tremellomycetes</taxon>
        <taxon>Trichosporonales</taxon>
        <taxon>Trichosporonaceae</taxon>
        <taxon>Cutaneotrichosporon</taxon>
    </lineage>
</organism>
<dbReference type="Gene3D" id="3.10.20.30">
    <property type="match status" value="1"/>
</dbReference>
<evidence type="ECO:0000256" key="2">
    <source>
        <dbReference type="ARBA" id="ARBA00022490"/>
    </source>
</evidence>
<reference evidence="8" key="1">
    <citation type="journal article" date="2023" name="BMC Genomics">
        <title>Chromosome-level genome assemblies of Cutaneotrichosporon spp. (Trichosporonales, Basidiomycota) reveal imbalanced evolution between nucleotide sequences and chromosome synteny.</title>
        <authorList>
            <person name="Kobayashi Y."/>
            <person name="Kayamori A."/>
            <person name="Aoki K."/>
            <person name="Shiwa Y."/>
            <person name="Matsutani M."/>
            <person name="Fujita N."/>
            <person name="Sugita T."/>
            <person name="Iwasaki W."/>
            <person name="Tanaka N."/>
            <person name="Takashima M."/>
        </authorList>
    </citation>
    <scope>NUCLEOTIDE SEQUENCE</scope>
    <source>
        <strain evidence="8">HIS016</strain>
    </source>
</reference>
<feature type="cross-link" description="Glycyl lysine isopeptide (Gly-Lys) (interchain with K-? in acceptor proteins)" evidence="6">
    <location>
        <position position="134"/>
    </location>
</feature>
<gene>
    <name evidence="6 8" type="primary">URM1</name>
    <name evidence="8" type="ORF">CspeluHIS016_0105230</name>
</gene>
<reference evidence="8" key="2">
    <citation type="submission" date="2023-06" db="EMBL/GenBank/DDBJ databases">
        <authorList>
            <person name="Kobayashi Y."/>
            <person name="Kayamori A."/>
            <person name="Aoki K."/>
            <person name="Shiwa Y."/>
            <person name="Fujita N."/>
            <person name="Sugita T."/>
            <person name="Iwasaki W."/>
            <person name="Tanaka N."/>
            <person name="Takashima M."/>
        </authorList>
    </citation>
    <scope>NUCLEOTIDE SEQUENCE</scope>
    <source>
        <strain evidence="8">HIS016</strain>
    </source>
</reference>
<dbReference type="SUPFAM" id="SSF54285">
    <property type="entry name" value="MoaD/ThiS"/>
    <property type="match status" value="1"/>
</dbReference>
<sequence length="134" mass="14048">MAATAVGQSNGLGYAASTAAGAATPAASAAKGAGDLTLRLEFGGGLHLLFSAQPRHTVHVPRTTGGKPTDIRSLIQWMKANLVSEREDMFVDGDSVRPGILVLINDADWELEGELDYELQDGDEIVFISTLHGG</sequence>
<dbReference type="InterPro" id="IPR015221">
    <property type="entry name" value="Urm1"/>
</dbReference>
<dbReference type="GO" id="GO:0002098">
    <property type="term" value="P:tRNA wobble uridine modification"/>
    <property type="evidence" value="ECO:0007669"/>
    <property type="project" value="UniProtKB-UniRule"/>
</dbReference>
<keyword evidence="5 6" id="KW-0833">Ubl conjugation pathway</keyword>
<dbReference type="InterPro" id="IPR016155">
    <property type="entry name" value="Mopterin_synth/thiamin_S_b"/>
</dbReference>
<dbReference type="GO" id="GO:0005829">
    <property type="term" value="C:cytosol"/>
    <property type="evidence" value="ECO:0007669"/>
    <property type="project" value="UniProtKB-UniRule"/>
</dbReference>
<keyword evidence="3 6" id="KW-1017">Isopeptide bond</keyword>
<keyword evidence="9" id="KW-1185">Reference proteome</keyword>
<dbReference type="InterPro" id="IPR012675">
    <property type="entry name" value="Beta-grasp_dom_sf"/>
</dbReference>
<dbReference type="Pfam" id="PF09138">
    <property type="entry name" value="Urm1"/>
    <property type="match status" value="1"/>
</dbReference>
<dbReference type="EMBL" id="BTCM01000001">
    <property type="protein sequence ID" value="GMK53937.1"/>
    <property type="molecule type" value="Genomic_DNA"/>
</dbReference>
<keyword evidence="2 6" id="KW-0963">Cytoplasm</keyword>
<evidence type="ECO:0000313" key="9">
    <source>
        <dbReference type="Proteomes" id="UP001222932"/>
    </source>
</evidence>
<comment type="PTM">
    <text evidence="6">C-terminal thiocarboxylation occurs in 2 steps, it is first acyl-adenylated (-COAMP) via the hesA/moeB/thiF part of UBA4, then thiocarboxylated (-COSH) via the rhodanese domain of UBA4.</text>
</comment>
<protein>
    <recommendedName>
        <fullName evidence="6 7">Ubiquitin-related modifier 1</fullName>
    </recommendedName>
</protein>
<proteinExistence type="inferred from homology"/>
<accession>A0AAD3TP36</accession>
<evidence type="ECO:0000313" key="8">
    <source>
        <dbReference type="EMBL" id="GMK53937.1"/>
    </source>
</evidence>
<dbReference type="HAMAP" id="MF_03048">
    <property type="entry name" value="Urm1"/>
    <property type="match status" value="1"/>
</dbReference>
<keyword evidence="4 6" id="KW-0819">tRNA processing</keyword>
<evidence type="ECO:0000256" key="3">
    <source>
        <dbReference type="ARBA" id="ARBA00022499"/>
    </source>
</evidence>
<comment type="caution">
    <text evidence="8">The sequence shown here is derived from an EMBL/GenBank/DDBJ whole genome shotgun (WGS) entry which is preliminary data.</text>
</comment>
<evidence type="ECO:0000256" key="4">
    <source>
        <dbReference type="ARBA" id="ARBA00022694"/>
    </source>
</evidence>
<dbReference type="CDD" id="cd01764">
    <property type="entry name" value="Ubl_Urm1"/>
    <property type="match status" value="1"/>
</dbReference>
<dbReference type="AlphaFoldDB" id="A0AAD3TP36"/>
<comment type="similarity">
    <text evidence="6 7">Belongs to the URM1 family.</text>
</comment>
<feature type="modified residue" description="1-thioglycine" evidence="6">
    <location>
        <position position="134"/>
    </location>
</feature>
<comment type="subcellular location">
    <subcellularLocation>
        <location evidence="1 6 7">Cytoplasm</location>
    </subcellularLocation>
</comment>
<comment type="pathway">
    <text evidence="6 7">tRNA modification; 5-methoxycarbonylmethyl-2-thiouridine-tRNA biosynthesis.</text>
</comment>
<evidence type="ECO:0000256" key="6">
    <source>
        <dbReference type="HAMAP-Rule" id="MF_03048"/>
    </source>
</evidence>
<dbReference type="FunFam" id="3.10.20.30:FF:000021">
    <property type="entry name" value="Ubiquitin-related modifier 1"/>
    <property type="match status" value="1"/>
</dbReference>
<evidence type="ECO:0000256" key="7">
    <source>
        <dbReference type="RuleBase" id="RU361182"/>
    </source>
</evidence>
<evidence type="ECO:0000256" key="5">
    <source>
        <dbReference type="ARBA" id="ARBA00022786"/>
    </source>
</evidence>
<comment type="function">
    <text evidence="6">Acts as a sulfur carrier required for 2-thiolation of mcm(5)S(2)U at tRNA wobble positions of cytosolic tRNA(Lys), tRNA(Glu) and tRNA(Gln). Serves as sulfur donor in tRNA 2-thiolation reaction by being thiocarboxylated (-COSH) at its C-terminus by the MOCS3 homolog UBA4. The sulfur is then transferred to tRNA to form 2-thiolation of mcm(5)S(2)U. Prior mcm(5) tRNA modification by the elongator complex is required for 2-thiolation. Also acts as a ubiquitin-like protein (UBL) that is covalently conjugated via an isopeptide bond to lysine residues of target proteins such as AHP1. The thiocarboxylated form serves as substrate for conjugation and oxidative stress specifically induces the formation of UBL-protein conjugates.</text>
</comment>
<dbReference type="GO" id="GO:0034227">
    <property type="term" value="P:tRNA thio-modification"/>
    <property type="evidence" value="ECO:0007669"/>
    <property type="project" value="UniProtKB-UniRule"/>
</dbReference>
<dbReference type="GO" id="GO:0032447">
    <property type="term" value="P:protein urmylation"/>
    <property type="evidence" value="ECO:0007669"/>
    <property type="project" value="UniProtKB-UniRule"/>
</dbReference>
<evidence type="ECO:0000256" key="1">
    <source>
        <dbReference type="ARBA" id="ARBA00004496"/>
    </source>
</evidence>
<dbReference type="Proteomes" id="UP001222932">
    <property type="component" value="Unassembled WGS sequence"/>
</dbReference>